<dbReference type="SUPFAM" id="SSF51197">
    <property type="entry name" value="Clavaminate synthase-like"/>
    <property type="match status" value="1"/>
</dbReference>
<reference evidence="1 2" key="1">
    <citation type="journal article" date="2019" name="Mol. Biol. Evol.">
        <title>Blast fungal genomes show frequent chromosomal changes, gene gains and losses, and effector gene turnover.</title>
        <authorList>
            <person name="Gomez Luciano L.B."/>
            <person name="Jason Tsai I."/>
            <person name="Chuma I."/>
            <person name="Tosa Y."/>
            <person name="Chen Y.H."/>
            <person name="Li J.Y."/>
            <person name="Li M.Y."/>
            <person name="Jade Lu M.Y."/>
            <person name="Nakayashiki H."/>
            <person name="Li W.H."/>
        </authorList>
    </citation>
    <scope>NUCLEOTIDE SEQUENCE [LARGE SCALE GENOMIC DNA]</scope>
    <source>
        <strain evidence="1">MZ5-1-6</strain>
    </source>
</reference>
<sequence>MNGIAPALSEAEKEHFLEKGWVKIPKAFTREQAGDATKDVWTRLGMSPTDKSTWSSLRTNMPAAQLHFDASEFAPRAWAAVNELCGGEDRIDSRCRTWRDTFIVNLGTPENEGKEVVPKELDNYHVDGDFFIHYLDSPEQGLLIIPLFTDVVPGGGGTYICPDAMPKVARWLYDHPEGVSPRMVPRGEPDFEKEANLDWFLDLAQTCEDFVEVTGEAGDVYLLHPLMLHSASTNPLRRVRIITNPPVSLKEPFCFDRPDGNYSLVELRTIRALGKKAPLDWKIKGPRENVIPARVRRWEKMKADEAKRLEEARKLVAA</sequence>
<dbReference type="OMA" id="RPRFMAQ"/>
<dbReference type="AlphaFoldDB" id="A0A4P7NHH6"/>
<proteinExistence type="predicted"/>
<dbReference type="Proteomes" id="UP000294847">
    <property type="component" value="Chromosome 4"/>
</dbReference>
<name>A0A4P7NHH6_PYROR</name>
<organism evidence="1 2">
    <name type="scientific">Pyricularia oryzae</name>
    <name type="common">Rice blast fungus</name>
    <name type="synonym">Magnaporthe oryzae</name>
    <dbReference type="NCBI Taxonomy" id="318829"/>
    <lineage>
        <taxon>Eukaryota</taxon>
        <taxon>Fungi</taxon>
        <taxon>Dikarya</taxon>
        <taxon>Ascomycota</taxon>
        <taxon>Pezizomycotina</taxon>
        <taxon>Sordariomycetes</taxon>
        <taxon>Sordariomycetidae</taxon>
        <taxon>Magnaporthales</taxon>
        <taxon>Pyriculariaceae</taxon>
        <taxon>Pyricularia</taxon>
    </lineage>
</organism>
<protein>
    <submittedName>
        <fullName evidence="1">Uncharacterized protein</fullName>
    </submittedName>
</protein>
<accession>A0A4P7NHH6</accession>
<dbReference type="EMBL" id="CP034207">
    <property type="protein sequence ID" value="QBZ61429.1"/>
    <property type="molecule type" value="Genomic_DNA"/>
</dbReference>
<dbReference type="Gene3D" id="2.60.120.620">
    <property type="entry name" value="q2cbj1_9rhob like domain"/>
    <property type="match status" value="1"/>
</dbReference>
<gene>
    <name evidence="1" type="ORF">PoMZ_08378</name>
</gene>
<dbReference type="SMR" id="A0A4P7NHH6"/>
<evidence type="ECO:0000313" key="2">
    <source>
        <dbReference type="Proteomes" id="UP000294847"/>
    </source>
</evidence>
<dbReference type="VEuPathDB" id="FungiDB:M_BR32_EuGene_00042971"/>
<evidence type="ECO:0000313" key="1">
    <source>
        <dbReference type="EMBL" id="QBZ61429.1"/>
    </source>
</evidence>